<dbReference type="Pfam" id="PF05504">
    <property type="entry name" value="Spore_GerAC"/>
    <property type="match status" value="1"/>
</dbReference>
<dbReference type="GO" id="GO:0016020">
    <property type="term" value="C:membrane"/>
    <property type="evidence" value="ECO:0007669"/>
    <property type="project" value="UniProtKB-SubCell"/>
</dbReference>
<dbReference type="PANTHER" id="PTHR35789:SF1">
    <property type="entry name" value="SPORE GERMINATION PROTEIN B3"/>
    <property type="match status" value="1"/>
</dbReference>
<keyword evidence="5" id="KW-0472">Membrane</keyword>
<proteinExistence type="inferred from homology"/>
<keyword evidence="4 8" id="KW-0732">Signal</keyword>
<sequence>MSALRRIGCALLALALFAGCAGKQEISELAIVTGVGLDLTDDGEGVRVTAQIVRAADARGQTGAPAGGTGEPIYSVSAEGDTIFAAIRNLARISSRRVYWAHNFVIAMSEEYAREGISDMVDFFTRNHELRMETWVVVTPDRAEEFISTRTGIEILPGESVEKLFWYSDIVGEAPQTNMMNVEEMLLSDTTHPMIARAALRKAGISNKKPEKGASVNQAELSGAAVFKKDRMVGWLKPGEARAAVFFIQDVESLILPLACPGEEKHKATVELQEHRFNVKPALKNGEISFLVSMDADADLVEFGCDGPLESALPDIEKVLEKELRQGFESMLEVAQNDYQVDFLKLGDRVRNEYPVYWHRIERRWDSIFPDVEIEVDVHAEITSSVLKVRGGRK</sequence>
<evidence type="ECO:0000256" key="6">
    <source>
        <dbReference type="ARBA" id="ARBA00023139"/>
    </source>
</evidence>
<evidence type="ECO:0000256" key="2">
    <source>
        <dbReference type="ARBA" id="ARBA00007886"/>
    </source>
</evidence>
<dbReference type="Proteomes" id="UP000309676">
    <property type="component" value="Unassembled WGS sequence"/>
</dbReference>
<evidence type="ECO:0000256" key="8">
    <source>
        <dbReference type="SAM" id="SignalP"/>
    </source>
</evidence>
<accession>A0A5R9G9C8</accession>
<dbReference type="InterPro" id="IPR038501">
    <property type="entry name" value="Spore_GerAC_C_sf"/>
</dbReference>
<protein>
    <submittedName>
        <fullName evidence="11">Ger(X)C family spore germination protein</fullName>
    </submittedName>
</protein>
<evidence type="ECO:0000256" key="7">
    <source>
        <dbReference type="ARBA" id="ARBA00023288"/>
    </source>
</evidence>
<dbReference type="RefSeq" id="WP_138195652.1">
    <property type="nucleotide sequence ID" value="NZ_VCIW01000012.1"/>
</dbReference>
<evidence type="ECO:0000313" key="11">
    <source>
        <dbReference type="EMBL" id="TLS50966.1"/>
    </source>
</evidence>
<dbReference type="PANTHER" id="PTHR35789">
    <property type="entry name" value="SPORE GERMINATION PROTEIN B3"/>
    <property type="match status" value="1"/>
</dbReference>
<dbReference type="EMBL" id="VCIW01000012">
    <property type="protein sequence ID" value="TLS50966.1"/>
    <property type="molecule type" value="Genomic_DNA"/>
</dbReference>
<dbReference type="Gene3D" id="6.20.190.10">
    <property type="entry name" value="Nutrient germinant receptor protein C, domain 1"/>
    <property type="match status" value="1"/>
</dbReference>
<dbReference type="InterPro" id="IPR046953">
    <property type="entry name" value="Spore_GerAC-like_C"/>
</dbReference>
<comment type="caution">
    <text evidence="11">The sequence shown here is derived from an EMBL/GenBank/DDBJ whole genome shotgun (WGS) entry which is preliminary data.</text>
</comment>
<keyword evidence="6" id="KW-0564">Palmitate</keyword>
<dbReference type="InterPro" id="IPR008844">
    <property type="entry name" value="Spore_GerAC-like"/>
</dbReference>
<feature type="chain" id="PRO_5024377713" evidence="8">
    <location>
        <begin position="24"/>
        <end position="394"/>
    </location>
</feature>
<feature type="domain" description="Spore germination GerAC-like C-terminal" evidence="9">
    <location>
        <begin position="222"/>
        <end position="384"/>
    </location>
</feature>
<dbReference type="PROSITE" id="PS51257">
    <property type="entry name" value="PROKAR_LIPOPROTEIN"/>
    <property type="match status" value="1"/>
</dbReference>
<reference evidence="11 12" key="1">
    <citation type="submission" date="2019-05" db="EMBL/GenBank/DDBJ databases">
        <authorList>
            <person name="Narsing Rao M.P."/>
            <person name="Li W.J."/>
        </authorList>
    </citation>
    <scope>NUCLEOTIDE SEQUENCE [LARGE SCALE GENOMIC DNA]</scope>
    <source>
        <strain evidence="11 12">SYSU_K30003</strain>
    </source>
</reference>
<gene>
    <name evidence="11" type="ORF">FE782_18135</name>
</gene>
<comment type="subcellular location">
    <subcellularLocation>
        <location evidence="1">Membrane</location>
        <topology evidence="1">Lipid-anchor</topology>
    </subcellularLocation>
</comment>
<dbReference type="GO" id="GO:0009847">
    <property type="term" value="P:spore germination"/>
    <property type="evidence" value="ECO:0007669"/>
    <property type="project" value="InterPro"/>
</dbReference>
<organism evidence="11 12">
    <name type="scientific">Paenibacillus antri</name>
    <dbReference type="NCBI Taxonomy" id="2582848"/>
    <lineage>
        <taxon>Bacteria</taxon>
        <taxon>Bacillati</taxon>
        <taxon>Bacillota</taxon>
        <taxon>Bacilli</taxon>
        <taxon>Bacillales</taxon>
        <taxon>Paenibacillaceae</taxon>
        <taxon>Paenibacillus</taxon>
    </lineage>
</organism>
<name>A0A5R9G9C8_9BACL</name>
<dbReference type="Pfam" id="PF25198">
    <property type="entry name" value="Spore_GerAC_N"/>
    <property type="match status" value="1"/>
</dbReference>
<keyword evidence="3" id="KW-0309">Germination</keyword>
<keyword evidence="7" id="KW-0449">Lipoprotein</keyword>
<evidence type="ECO:0000256" key="4">
    <source>
        <dbReference type="ARBA" id="ARBA00022729"/>
    </source>
</evidence>
<feature type="signal peptide" evidence="8">
    <location>
        <begin position="1"/>
        <end position="23"/>
    </location>
</feature>
<dbReference type="Gene3D" id="3.30.300.210">
    <property type="entry name" value="Nutrient germinant receptor protein C, domain 3"/>
    <property type="match status" value="1"/>
</dbReference>
<comment type="similarity">
    <text evidence="2">Belongs to the GerABKC lipoprotein family.</text>
</comment>
<keyword evidence="12" id="KW-1185">Reference proteome</keyword>
<evidence type="ECO:0000259" key="9">
    <source>
        <dbReference type="Pfam" id="PF05504"/>
    </source>
</evidence>
<evidence type="ECO:0000256" key="5">
    <source>
        <dbReference type="ARBA" id="ARBA00023136"/>
    </source>
</evidence>
<dbReference type="InterPro" id="IPR057336">
    <property type="entry name" value="GerAC_N"/>
</dbReference>
<dbReference type="NCBIfam" id="TIGR02887">
    <property type="entry name" value="spore_ger_x_C"/>
    <property type="match status" value="1"/>
</dbReference>
<evidence type="ECO:0000256" key="3">
    <source>
        <dbReference type="ARBA" id="ARBA00022544"/>
    </source>
</evidence>
<dbReference type="AlphaFoldDB" id="A0A5R9G9C8"/>
<evidence type="ECO:0000256" key="1">
    <source>
        <dbReference type="ARBA" id="ARBA00004635"/>
    </source>
</evidence>
<dbReference type="OrthoDB" id="9816067at2"/>
<feature type="domain" description="Spore germination protein N-terminal" evidence="10">
    <location>
        <begin position="23"/>
        <end position="196"/>
    </location>
</feature>
<evidence type="ECO:0000313" key="12">
    <source>
        <dbReference type="Proteomes" id="UP000309676"/>
    </source>
</evidence>
<evidence type="ECO:0000259" key="10">
    <source>
        <dbReference type="Pfam" id="PF25198"/>
    </source>
</evidence>